<feature type="region of interest" description="Disordered" evidence="1">
    <location>
        <begin position="1"/>
        <end position="47"/>
    </location>
</feature>
<name>A0A8X6JXQ7_NEPPI</name>
<dbReference type="AlphaFoldDB" id="A0A8X6JXQ7"/>
<organism evidence="2 3">
    <name type="scientific">Nephila pilipes</name>
    <name type="common">Giant wood spider</name>
    <name type="synonym">Nephila maculata</name>
    <dbReference type="NCBI Taxonomy" id="299642"/>
    <lineage>
        <taxon>Eukaryota</taxon>
        <taxon>Metazoa</taxon>
        <taxon>Ecdysozoa</taxon>
        <taxon>Arthropoda</taxon>
        <taxon>Chelicerata</taxon>
        <taxon>Arachnida</taxon>
        <taxon>Araneae</taxon>
        <taxon>Araneomorphae</taxon>
        <taxon>Entelegynae</taxon>
        <taxon>Araneoidea</taxon>
        <taxon>Nephilidae</taxon>
        <taxon>Nephila</taxon>
    </lineage>
</organism>
<proteinExistence type="predicted"/>
<comment type="caution">
    <text evidence="2">The sequence shown here is derived from an EMBL/GenBank/DDBJ whole genome shotgun (WGS) entry which is preliminary data.</text>
</comment>
<protein>
    <submittedName>
        <fullName evidence="2">Uncharacterized protein</fullName>
    </submittedName>
</protein>
<sequence>MKKDASQNFQKLPDERRKKTRRHWESHGQFPVGDNEENQNAYDHVSDGQRSILRDEDIEVEEMLPRKKCFFNRLTVK</sequence>
<reference evidence="2" key="1">
    <citation type="submission" date="2020-08" db="EMBL/GenBank/DDBJ databases">
        <title>Multicomponent nature underlies the extraordinary mechanical properties of spider dragline silk.</title>
        <authorList>
            <person name="Kono N."/>
            <person name="Nakamura H."/>
            <person name="Mori M."/>
            <person name="Yoshida Y."/>
            <person name="Ohtoshi R."/>
            <person name="Malay A.D."/>
            <person name="Moran D.A.P."/>
            <person name="Tomita M."/>
            <person name="Numata K."/>
            <person name="Arakawa K."/>
        </authorList>
    </citation>
    <scope>NUCLEOTIDE SEQUENCE</scope>
</reference>
<evidence type="ECO:0000313" key="3">
    <source>
        <dbReference type="Proteomes" id="UP000887013"/>
    </source>
</evidence>
<gene>
    <name evidence="2" type="ORF">NPIL_170081</name>
</gene>
<dbReference type="Proteomes" id="UP000887013">
    <property type="component" value="Unassembled WGS sequence"/>
</dbReference>
<evidence type="ECO:0000256" key="1">
    <source>
        <dbReference type="SAM" id="MobiDB-lite"/>
    </source>
</evidence>
<accession>A0A8X6JXQ7</accession>
<feature type="compositionally biased region" description="Polar residues" evidence="1">
    <location>
        <begin position="1"/>
        <end position="10"/>
    </location>
</feature>
<keyword evidence="3" id="KW-1185">Reference proteome</keyword>
<dbReference type="EMBL" id="BMAW01044235">
    <property type="protein sequence ID" value="GFS43529.1"/>
    <property type="molecule type" value="Genomic_DNA"/>
</dbReference>
<evidence type="ECO:0000313" key="2">
    <source>
        <dbReference type="EMBL" id="GFS43529.1"/>
    </source>
</evidence>